<sequence length="63" mass="7146">MSGAIVSQKGVCFLIKQHIQFHLKSNVGETALVYPYIPKGFRRQARKALEELELTRDSRDTVA</sequence>
<evidence type="ECO:0000313" key="2">
    <source>
        <dbReference type="Proteomes" id="UP000184041"/>
    </source>
</evidence>
<dbReference type="EMBL" id="FQUS01000004">
    <property type="protein sequence ID" value="SHE98266.1"/>
    <property type="molecule type" value="Genomic_DNA"/>
</dbReference>
<dbReference type="AlphaFoldDB" id="A0A1M4XY46"/>
<proteinExistence type="predicted"/>
<name>A0A1M4XY46_9BACT</name>
<organism evidence="1 2">
    <name type="scientific">Fodinibius roseus</name>
    <dbReference type="NCBI Taxonomy" id="1194090"/>
    <lineage>
        <taxon>Bacteria</taxon>
        <taxon>Pseudomonadati</taxon>
        <taxon>Balneolota</taxon>
        <taxon>Balneolia</taxon>
        <taxon>Balneolales</taxon>
        <taxon>Balneolaceae</taxon>
        <taxon>Fodinibius</taxon>
    </lineage>
</organism>
<keyword evidence="2" id="KW-1185">Reference proteome</keyword>
<dbReference type="Proteomes" id="UP000184041">
    <property type="component" value="Unassembled WGS sequence"/>
</dbReference>
<protein>
    <submittedName>
        <fullName evidence="1">Uncharacterized protein</fullName>
    </submittedName>
</protein>
<gene>
    <name evidence="1" type="ORF">SAMN05443144_104248</name>
</gene>
<accession>A0A1M4XY46</accession>
<reference evidence="1 2" key="1">
    <citation type="submission" date="2016-11" db="EMBL/GenBank/DDBJ databases">
        <authorList>
            <person name="Jaros S."/>
            <person name="Januszkiewicz K."/>
            <person name="Wedrychowicz H."/>
        </authorList>
    </citation>
    <scope>NUCLEOTIDE SEQUENCE [LARGE SCALE GENOMIC DNA]</scope>
    <source>
        <strain evidence="1 2">DSM 21986</strain>
    </source>
</reference>
<evidence type="ECO:0000313" key="1">
    <source>
        <dbReference type="EMBL" id="SHE98266.1"/>
    </source>
</evidence>
<dbReference type="RefSeq" id="WP_073060487.1">
    <property type="nucleotide sequence ID" value="NZ_FQUS01000004.1"/>
</dbReference>